<comment type="caution">
    <text evidence="10">The sequence shown here is derived from an EMBL/GenBank/DDBJ whole genome shotgun (WGS) entry which is preliminary data.</text>
</comment>
<proteinExistence type="inferred from homology"/>
<evidence type="ECO:0000256" key="7">
    <source>
        <dbReference type="PIRSR" id="PIRSR600407-2"/>
    </source>
</evidence>
<dbReference type="GO" id="GO:0045134">
    <property type="term" value="F:UDP phosphatase activity"/>
    <property type="evidence" value="ECO:0007669"/>
    <property type="project" value="TreeGrafter"/>
</dbReference>
<keyword evidence="3 10" id="KW-0378">Hydrolase</keyword>
<evidence type="ECO:0000313" key="11">
    <source>
        <dbReference type="Proteomes" id="UP001383192"/>
    </source>
</evidence>
<dbReference type="InterPro" id="IPR000407">
    <property type="entry name" value="GDA1_CD39_NTPase"/>
</dbReference>
<comment type="function">
    <text evidence="4">After transfer of sugars to endogenous macromolecular acceptors, the enzyme converts nucleoside diphosphates to nucleoside monophosphates which in turn exit the Golgi lumen in a coupled antiporter reaction, allowing entry of additional nucleotide sugar from the cytosol.</text>
</comment>
<feature type="region of interest" description="Disordered" evidence="8">
    <location>
        <begin position="1"/>
        <end position="22"/>
    </location>
</feature>
<dbReference type="PANTHER" id="PTHR11782">
    <property type="entry name" value="ADENOSINE/GUANOSINE DIPHOSPHATASE"/>
    <property type="match status" value="1"/>
</dbReference>
<evidence type="ECO:0000256" key="2">
    <source>
        <dbReference type="ARBA" id="ARBA00009283"/>
    </source>
</evidence>
<comment type="similarity">
    <text evidence="2">Belongs to the GDA1/CD39 NTPase family.</text>
</comment>
<evidence type="ECO:0000256" key="9">
    <source>
        <dbReference type="SAM" id="Phobius"/>
    </source>
</evidence>
<dbReference type="GO" id="GO:0006487">
    <property type="term" value="P:protein N-linked glycosylation"/>
    <property type="evidence" value="ECO:0007669"/>
    <property type="project" value="TreeGrafter"/>
</dbReference>
<keyword evidence="7" id="KW-0067">ATP-binding</keyword>
<keyword evidence="9" id="KW-0472">Membrane</keyword>
<dbReference type="GO" id="GO:0005524">
    <property type="term" value="F:ATP binding"/>
    <property type="evidence" value="ECO:0007669"/>
    <property type="project" value="UniProtKB-KW"/>
</dbReference>
<dbReference type="PANTHER" id="PTHR11782:SF83">
    <property type="entry name" value="GUANOSINE-DIPHOSPHATASE"/>
    <property type="match status" value="1"/>
</dbReference>
<feature type="compositionally biased region" description="Polar residues" evidence="8">
    <location>
        <begin position="102"/>
        <end position="126"/>
    </location>
</feature>
<evidence type="ECO:0000256" key="1">
    <source>
        <dbReference type="ARBA" id="ARBA00004323"/>
    </source>
</evidence>
<dbReference type="Proteomes" id="UP001383192">
    <property type="component" value="Unassembled WGS sequence"/>
</dbReference>
<evidence type="ECO:0000256" key="3">
    <source>
        <dbReference type="ARBA" id="ARBA00022801"/>
    </source>
</evidence>
<keyword evidence="7" id="KW-0547">Nucleotide-binding</keyword>
<feature type="binding site" evidence="7">
    <location>
        <begin position="289"/>
        <end position="293"/>
    </location>
    <ligand>
        <name>ATP</name>
        <dbReference type="ChEBI" id="CHEBI:30616"/>
    </ligand>
</feature>
<protein>
    <recommendedName>
        <fullName evidence="5">guanosine-diphosphatase</fullName>
        <ecNumber evidence="5">3.6.1.42</ecNumber>
    </recommendedName>
</protein>
<dbReference type="AlphaFoldDB" id="A0AAW0DSA1"/>
<dbReference type="Pfam" id="PF01150">
    <property type="entry name" value="GDA1_CD39"/>
    <property type="match status" value="1"/>
</dbReference>
<evidence type="ECO:0000256" key="5">
    <source>
        <dbReference type="ARBA" id="ARBA00038903"/>
    </source>
</evidence>
<feature type="region of interest" description="Disordered" evidence="8">
    <location>
        <begin position="58"/>
        <end position="126"/>
    </location>
</feature>
<dbReference type="GO" id="GO:0000139">
    <property type="term" value="C:Golgi membrane"/>
    <property type="evidence" value="ECO:0007669"/>
    <property type="project" value="UniProtKB-SubCell"/>
</dbReference>
<keyword evidence="9" id="KW-1133">Transmembrane helix</keyword>
<organism evidence="10 11">
    <name type="scientific">Paramarasmius palmivorus</name>
    <dbReference type="NCBI Taxonomy" id="297713"/>
    <lineage>
        <taxon>Eukaryota</taxon>
        <taxon>Fungi</taxon>
        <taxon>Dikarya</taxon>
        <taxon>Basidiomycota</taxon>
        <taxon>Agaricomycotina</taxon>
        <taxon>Agaricomycetes</taxon>
        <taxon>Agaricomycetidae</taxon>
        <taxon>Agaricales</taxon>
        <taxon>Marasmiineae</taxon>
        <taxon>Marasmiaceae</taxon>
        <taxon>Paramarasmius</taxon>
    </lineage>
</organism>
<feature type="transmembrane region" description="Helical" evidence="9">
    <location>
        <begin position="30"/>
        <end position="49"/>
    </location>
</feature>
<evidence type="ECO:0000256" key="4">
    <source>
        <dbReference type="ARBA" id="ARBA00037742"/>
    </source>
</evidence>
<name>A0AAW0DSA1_9AGAR</name>
<keyword evidence="11" id="KW-1185">Reference proteome</keyword>
<dbReference type="GO" id="GO:0004382">
    <property type="term" value="F:GDP phosphatase activity"/>
    <property type="evidence" value="ECO:0007669"/>
    <property type="project" value="UniProtKB-EC"/>
</dbReference>
<keyword evidence="9" id="KW-0812">Transmembrane</keyword>
<dbReference type="EC" id="3.6.1.42" evidence="5"/>
<comment type="subcellular location">
    <subcellularLocation>
        <location evidence="1">Golgi apparatus membrane</location>
        <topology evidence="1">Single-pass type II membrane protein</topology>
    </subcellularLocation>
</comment>
<dbReference type="Gene3D" id="3.30.420.150">
    <property type="entry name" value="Exopolyphosphatase. Domain 2"/>
    <property type="match status" value="1"/>
</dbReference>
<evidence type="ECO:0000256" key="8">
    <source>
        <dbReference type="SAM" id="MobiDB-lite"/>
    </source>
</evidence>
<dbReference type="GO" id="GO:0009134">
    <property type="term" value="P:nucleoside diphosphate catabolic process"/>
    <property type="evidence" value="ECO:0007669"/>
    <property type="project" value="TreeGrafter"/>
</dbReference>
<sequence length="574" mass="63579">MALLSPRSSNYERLEGGMGPSRLPNKKKFAWKKFAIGAAIIIGLVWLFGPRERREKLSTPWSSWDSDDSNVEDQPTYNPAVPGKQPTNQHTGTEDDTEILPPNTNSKHPTSFETDPDPTKTTYCTSPHSSKSTLVQWALMIDAGSTGSRIHVYKFNNCNKDPSFEYEVFKMTRPGLSNYAEEPHRAAESLDELLDEAVRVVPQSLRKCTPVMVKATAGLRLLPGSQSSDILKAIEERLHSKYPFSIPDNAVSIMDGKDEGVYAWITANSLLDTLSSSKPETYAVLDLGGASTQIVFEPRFSKPDSTLSEGEHKYDLEFNGKKYVLYQHSYLGYGLMRARARVHQLVEFMASLRLPDVTTGSGDGRPVIGNPCIAKGMKRTVEVEDERAKTKKNVTMDGELIGSFEACNRVIELALAKDAICEKKPCSFDGVYQPSLLDTFAEGKVLLLSYFFDRLDPLLSATAPSTETGIIPSSTENTKLPISRIASLAQTVCQGKSAWQEHFKSISPELMKELEDRPEWCLDLTFIHGLLRLGYEFDATREVTIGKKIKGTELGWCLGATIVLIGGADITCRI</sequence>
<feature type="active site" description="Proton acceptor" evidence="6">
    <location>
        <position position="259"/>
    </location>
</feature>
<evidence type="ECO:0000256" key="6">
    <source>
        <dbReference type="PIRSR" id="PIRSR600407-1"/>
    </source>
</evidence>
<gene>
    <name evidence="10" type="primary">GDA1</name>
    <name evidence="10" type="ORF">VNI00_003688</name>
</gene>
<dbReference type="Gene3D" id="3.30.420.40">
    <property type="match status" value="1"/>
</dbReference>
<evidence type="ECO:0000313" key="10">
    <source>
        <dbReference type="EMBL" id="KAK7054490.1"/>
    </source>
</evidence>
<dbReference type="CDD" id="cd24040">
    <property type="entry name" value="ASKHA_NBD_GDA1"/>
    <property type="match status" value="1"/>
</dbReference>
<reference evidence="10 11" key="1">
    <citation type="submission" date="2024-01" db="EMBL/GenBank/DDBJ databases">
        <title>A draft genome for a cacao thread blight-causing isolate of Paramarasmius palmivorus.</title>
        <authorList>
            <person name="Baruah I.K."/>
            <person name="Bukari Y."/>
            <person name="Amoako-Attah I."/>
            <person name="Meinhardt L.W."/>
            <person name="Bailey B.A."/>
            <person name="Cohen S.P."/>
        </authorList>
    </citation>
    <scope>NUCLEOTIDE SEQUENCE [LARGE SCALE GENOMIC DNA]</scope>
    <source>
        <strain evidence="10 11">GH-12</strain>
    </source>
</reference>
<accession>A0AAW0DSA1</accession>
<dbReference type="GO" id="GO:0017111">
    <property type="term" value="F:ribonucleoside triphosphate phosphatase activity"/>
    <property type="evidence" value="ECO:0007669"/>
    <property type="project" value="TreeGrafter"/>
</dbReference>
<dbReference type="EMBL" id="JAYKXP010000009">
    <property type="protein sequence ID" value="KAK7054490.1"/>
    <property type="molecule type" value="Genomic_DNA"/>
</dbReference>